<keyword evidence="3" id="KW-0804">Transcription</keyword>
<dbReference type="Gene3D" id="1.10.10.60">
    <property type="entry name" value="Homeodomain-like"/>
    <property type="match status" value="1"/>
</dbReference>
<comment type="caution">
    <text evidence="5">The sequence shown here is derived from an EMBL/GenBank/DDBJ whole genome shotgun (WGS) entry which is preliminary data.</text>
</comment>
<proteinExistence type="predicted"/>
<evidence type="ECO:0000313" key="5">
    <source>
        <dbReference type="EMBL" id="RUT42009.1"/>
    </source>
</evidence>
<evidence type="ECO:0000259" key="4">
    <source>
        <dbReference type="PROSITE" id="PS01124"/>
    </source>
</evidence>
<dbReference type="PANTHER" id="PTHR46796">
    <property type="entry name" value="HTH-TYPE TRANSCRIPTIONAL ACTIVATOR RHAS-RELATED"/>
    <property type="match status" value="1"/>
</dbReference>
<dbReference type="PANTHER" id="PTHR46796:SF13">
    <property type="entry name" value="HTH-TYPE TRANSCRIPTIONAL ACTIVATOR RHAS"/>
    <property type="match status" value="1"/>
</dbReference>
<dbReference type="GO" id="GO:0003700">
    <property type="term" value="F:DNA-binding transcription factor activity"/>
    <property type="evidence" value="ECO:0007669"/>
    <property type="project" value="InterPro"/>
</dbReference>
<dbReference type="Pfam" id="PF20240">
    <property type="entry name" value="DUF6597"/>
    <property type="match status" value="1"/>
</dbReference>
<organism evidence="5 6">
    <name type="scientific">Paenibacillus anaericanus</name>
    <dbReference type="NCBI Taxonomy" id="170367"/>
    <lineage>
        <taxon>Bacteria</taxon>
        <taxon>Bacillati</taxon>
        <taxon>Bacillota</taxon>
        <taxon>Bacilli</taxon>
        <taxon>Bacillales</taxon>
        <taxon>Paenibacillaceae</taxon>
        <taxon>Paenibacillus</taxon>
    </lineage>
</organism>
<evidence type="ECO:0000256" key="2">
    <source>
        <dbReference type="ARBA" id="ARBA00023125"/>
    </source>
</evidence>
<protein>
    <submittedName>
        <fullName evidence="5">AraC family transcriptional regulator</fullName>
    </submittedName>
</protein>
<sequence length="252" mass="29702">MQKFSLMRYEPADSLAQLIEHYWVVRWDLTGQAPFRQTVLSYPNVNLAFEYENNEIFTGIYGVPTTTYTRLLKEEGMTLGIKFKPGGFHPFWKQSISLLTGKVLGFKDVFGIDVQDIEQQIFAIETEEEMVQLAEQFLLDRIPEQDDNVELINRIVQFTIDNRQITKVEDIVQEFDMNKRTLQRLFNRYVGVSPKWVIKRYRLQEVVELMEKGAVSNWPKLAQDMGYYDQAHFIKDFKAMIGKSPEEYIREM</sequence>
<dbReference type="InterPro" id="IPR050204">
    <property type="entry name" value="AraC_XylS_family_regulators"/>
</dbReference>
<dbReference type="InterPro" id="IPR018060">
    <property type="entry name" value="HTH_AraC"/>
</dbReference>
<dbReference type="Proteomes" id="UP000279446">
    <property type="component" value="Unassembled WGS sequence"/>
</dbReference>
<evidence type="ECO:0000256" key="3">
    <source>
        <dbReference type="ARBA" id="ARBA00023163"/>
    </source>
</evidence>
<accession>A0A433Y2A8</accession>
<dbReference type="Pfam" id="PF12833">
    <property type="entry name" value="HTH_18"/>
    <property type="match status" value="1"/>
</dbReference>
<keyword evidence="1" id="KW-0805">Transcription regulation</keyword>
<dbReference type="InterPro" id="IPR009057">
    <property type="entry name" value="Homeodomain-like_sf"/>
</dbReference>
<dbReference type="AlphaFoldDB" id="A0A433Y2A8"/>
<dbReference type="PROSITE" id="PS01124">
    <property type="entry name" value="HTH_ARAC_FAMILY_2"/>
    <property type="match status" value="1"/>
</dbReference>
<dbReference type="SMART" id="SM00342">
    <property type="entry name" value="HTH_ARAC"/>
    <property type="match status" value="1"/>
</dbReference>
<keyword evidence="6" id="KW-1185">Reference proteome</keyword>
<name>A0A433Y2A8_9BACL</name>
<keyword evidence="2" id="KW-0238">DNA-binding</keyword>
<gene>
    <name evidence="5" type="ORF">EJP82_22325</name>
</gene>
<reference evidence="5 6" key="1">
    <citation type="submission" date="2018-12" db="EMBL/GenBank/DDBJ databases">
        <authorList>
            <person name="Sun L."/>
            <person name="Chen Z."/>
        </authorList>
    </citation>
    <scope>NUCLEOTIDE SEQUENCE [LARGE SCALE GENOMIC DNA]</scope>
    <source>
        <strain evidence="5 6">DSM 15890</strain>
    </source>
</reference>
<dbReference type="SUPFAM" id="SSF46689">
    <property type="entry name" value="Homeodomain-like"/>
    <property type="match status" value="1"/>
</dbReference>
<feature type="domain" description="HTH araC/xylS-type" evidence="4">
    <location>
        <begin position="150"/>
        <end position="251"/>
    </location>
</feature>
<dbReference type="OrthoDB" id="323290at2"/>
<dbReference type="InterPro" id="IPR046532">
    <property type="entry name" value="DUF6597"/>
</dbReference>
<evidence type="ECO:0000313" key="6">
    <source>
        <dbReference type="Proteomes" id="UP000279446"/>
    </source>
</evidence>
<dbReference type="EMBL" id="RZNY01000026">
    <property type="protein sequence ID" value="RUT42009.1"/>
    <property type="molecule type" value="Genomic_DNA"/>
</dbReference>
<dbReference type="GO" id="GO:0043565">
    <property type="term" value="F:sequence-specific DNA binding"/>
    <property type="evidence" value="ECO:0007669"/>
    <property type="project" value="InterPro"/>
</dbReference>
<evidence type="ECO:0000256" key="1">
    <source>
        <dbReference type="ARBA" id="ARBA00023015"/>
    </source>
</evidence>